<organism evidence="12 13">
    <name type="scientific">Aromatoleum aromaticum (strain DSM 19018 / LMG 30748 / EbN1)</name>
    <name type="common">Azoarcus sp. (strain EbN1)</name>
    <dbReference type="NCBI Taxonomy" id="76114"/>
    <lineage>
        <taxon>Bacteria</taxon>
        <taxon>Pseudomonadati</taxon>
        <taxon>Pseudomonadota</taxon>
        <taxon>Betaproteobacteria</taxon>
        <taxon>Rhodocyclales</taxon>
        <taxon>Rhodocyclaceae</taxon>
        <taxon>Aromatoleum</taxon>
    </lineage>
</organism>
<dbReference type="OrthoDB" id="9815856at2"/>
<keyword evidence="3" id="KW-0169">Cobalamin biosynthesis</keyword>
<keyword evidence="6" id="KW-0949">S-adenosyl-L-methionine</keyword>
<dbReference type="EC" id="2.1.1.107" evidence="2"/>
<dbReference type="PANTHER" id="PTHR45790:SF3">
    <property type="entry name" value="S-ADENOSYL-L-METHIONINE-DEPENDENT UROPORPHYRINOGEN III METHYLTRANSFERASE, CHLOROPLASTIC"/>
    <property type="match status" value="1"/>
</dbReference>
<dbReference type="NCBIfam" id="TIGR01469">
    <property type="entry name" value="cobA_cysG_Cterm"/>
    <property type="match status" value="1"/>
</dbReference>
<proteinExistence type="inferred from homology"/>
<dbReference type="Gene3D" id="3.40.1010.10">
    <property type="entry name" value="Cobalt-precorrin-4 Transmethylase, Domain 1"/>
    <property type="match status" value="1"/>
</dbReference>
<dbReference type="GO" id="GO:0019354">
    <property type="term" value="P:siroheme biosynthetic process"/>
    <property type="evidence" value="ECO:0007669"/>
    <property type="project" value="UniProtKB-UniPathway"/>
</dbReference>
<dbReference type="InterPro" id="IPR003043">
    <property type="entry name" value="Uropor_MeTrfase_CS"/>
</dbReference>
<keyword evidence="5 10" id="KW-0808">Transferase</keyword>
<dbReference type="PROSITE" id="PS00839">
    <property type="entry name" value="SUMT_1"/>
    <property type="match status" value="1"/>
</dbReference>
<feature type="domain" description="Tetrapyrrole methylase" evidence="11">
    <location>
        <begin position="26"/>
        <end position="235"/>
    </location>
</feature>
<accession>Q5P7W5</accession>
<evidence type="ECO:0000256" key="8">
    <source>
        <dbReference type="ARBA" id="ARBA00025705"/>
    </source>
</evidence>
<dbReference type="Pfam" id="PF00590">
    <property type="entry name" value="TP_methylase"/>
    <property type="match status" value="1"/>
</dbReference>
<dbReference type="InterPro" id="IPR014776">
    <property type="entry name" value="4pyrrole_Mease_sub2"/>
</dbReference>
<dbReference type="PROSITE" id="PS00840">
    <property type="entry name" value="SUMT_2"/>
    <property type="match status" value="1"/>
</dbReference>
<dbReference type="SUPFAM" id="SSF53790">
    <property type="entry name" value="Tetrapyrrole methylase"/>
    <property type="match status" value="1"/>
</dbReference>
<evidence type="ECO:0000256" key="3">
    <source>
        <dbReference type="ARBA" id="ARBA00022573"/>
    </source>
</evidence>
<dbReference type="RefSeq" id="WP_011236327.1">
    <property type="nucleotide sequence ID" value="NC_006513.1"/>
</dbReference>
<evidence type="ECO:0000256" key="6">
    <source>
        <dbReference type="ARBA" id="ARBA00022691"/>
    </source>
</evidence>
<dbReference type="InterPro" id="IPR014777">
    <property type="entry name" value="4pyrrole_Mease_sub1"/>
</dbReference>
<comment type="pathway">
    <text evidence="8">Porphyrin-containing compound metabolism; siroheme biosynthesis; precorrin-2 from uroporphyrinogen III: step 1/1.</text>
</comment>
<dbReference type="GO" id="GO:0004851">
    <property type="term" value="F:uroporphyrin-III C-methyltransferase activity"/>
    <property type="evidence" value="ECO:0007669"/>
    <property type="project" value="UniProtKB-EC"/>
</dbReference>
<sequence>MSKNIGGFDPAVRGSDLPTRVARAGKVYLVGAGPGDPELLTLKAARLLAGAQAVVYDHLVGDGILELINPTARMIYAGKEAGHHALPQDQINHLLVQLARTGTNVVRLKGGDPFMFGRGGEEMEELLACGIECEIVPGITAACGIAACTGIPLTHRDHARSVIFTTGHLKDDTVNLDWPALARPKQTVVIYMGLAALEIICHQLMAHGLPADTPAAVIHAGTTDRQVIVADRIDRLVATARHAQLESPALIMIGSVVSLHSLAHDNRTFRELALTA</sequence>
<evidence type="ECO:0000256" key="2">
    <source>
        <dbReference type="ARBA" id="ARBA00012162"/>
    </source>
</evidence>
<dbReference type="NCBIfam" id="NF004790">
    <property type="entry name" value="PRK06136.1"/>
    <property type="match status" value="1"/>
</dbReference>
<dbReference type="PANTHER" id="PTHR45790">
    <property type="entry name" value="SIROHEME SYNTHASE-RELATED"/>
    <property type="match status" value="1"/>
</dbReference>
<dbReference type="Proteomes" id="UP000006552">
    <property type="component" value="Chromosome"/>
</dbReference>
<evidence type="ECO:0000313" key="12">
    <source>
        <dbReference type="EMBL" id="CAI06596.1"/>
    </source>
</evidence>
<dbReference type="InterPro" id="IPR006366">
    <property type="entry name" value="CobA/CysG_C"/>
</dbReference>
<keyword evidence="13" id="KW-1185">Reference proteome</keyword>
<dbReference type="AlphaFoldDB" id="Q5P7W5"/>
<dbReference type="CDD" id="cd11642">
    <property type="entry name" value="SUMT"/>
    <property type="match status" value="1"/>
</dbReference>
<dbReference type="GO" id="GO:0009236">
    <property type="term" value="P:cobalamin biosynthetic process"/>
    <property type="evidence" value="ECO:0007669"/>
    <property type="project" value="UniProtKB-KW"/>
</dbReference>
<comment type="pathway">
    <text evidence="9">Cofactor biosynthesis; adenosylcobalamin biosynthesis; precorrin-2 from uroporphyrinogen III: step 1/1.</text>
</comment>
<evidence type="ECO:0000256" key="10">
    <source>
        <dbReference type="RuleBase" id="RU003960"/>
    </source>
</evidence>
<dbReference type="FunFam" id="3.30.950.10:FF:000001">
    <property type="entry name" value="Siroheme synthase"/>
    <property type="match status" value="1"/>
</dbReference>
<dbReference type="Gene3D" id="3.30.950.10">
    <property type="entry name" value="Methyltransferase, Cobalt-precorrin-4 Transmethylase, Domain 2"/>
    <property type="match status" value="1"/>
</dbReference>
<gene>
    <name evidence="12" type="primary">cysG</name>
    <name evidence="12" type="ORF">ebA885</name>
</gene>
<evidence type="ECO:0000256" key="5">
    <source>
        <dbReference type="ARBA" id="ARBA00022679"/>
    </source>
</evidence>
<evidence type="ECO:0000256" key="7">
    <source>
        <dbReference type="ARBA" id="ARBA00023244"/>
    </source>
</evidence>
<evidence type="ECO:0000256" key="1">
    <source>
        <dbReference type="ARBA" id="ARBA00005879"/>
    </source>
</evidence>
<dbReference type="InterPro" id="IPR035996">
    <property type="entry name" value="4pyrrol_Methylase_sf"/>
</dbReference>
<dbReference type="EMBL" id="CR555306">
    <property type="protein sequence ID" value="CAI06596.1"/>
    <property type="molecule type" value="Genomic_DNA"/>
</dbReference>
<evidence type="ECO:0000259" key="11">
    <source>
        <dbReference type="Pfam" id="PF00590"/>
    </source>
</evidence>
<dbReference type="eggNOG" id="COG0007">
    <property type="taxonomic scope" value="Bacteria"/>
</dbReference>
<evidence type="ECO:0000256" key="9">
    <source>
        <dbReference type="ARBA" id="ARBA00060548"/>
    </source>
</evidence>
<dbReference type="HOGENOM" id="CLU_011276_7_0_4"/>
<comment type="similarity">
    <text evidence="1 10">Belongs to the precorrin methyltransferase family.</text>
</comment>
<dbReference type="UniPathway" id="UPA00262">
    <property type="reaction ID" value="UER00211"/>
</dbReference>
<dbReference type="FunFam" id="3.40.1010.10:FF:000001">
    <property type="entry name" value="Siroheme synthase"/>
    <property type="match status" value="1"/>
</dbReference>
<name>Q5P7W5_AROAE</name>
<dbReference type="KEGG" id="eba:ebA885"/>
<keyword evidence="4 10" id="KW-0489">Methyltransferase</keyword>
<dbReference type="GO" id="GO:0032259">
    <property type="term" value="P:methylation"/>
    <property type="evidence" value="ECO:0007669"/>
    <property type="project" value="UniProtKB-KW"/>
</dbReference>
<dbReference type="STRING" id="76114.ebA885"/>
<evidence type="ECO:0000313" key="13">
    <source>
        <dbReference type="Proteomes" id="UP000006552"/>
    </source>
</evidence>
<dbReference type="InterPro" id="IPR000878">
    <property type="entry name" value="4pyrrol_Mease"/>
</dbReference>
<dbReference type="InterPro" id="IPR050161">
    <property type="entry name" value="Siro_Cobalamin_biosynth"/>
</dbReference>
<keyword evidence="7" id="KW-0627">Porphyrin biosynthesis</keyword>
<protein>
    <recommendedName>
        <fullName evidence="2">uroporphyrinogen-III C-methyltransferase</fullName>
        <ecNumber evidence="2">2.1.1.107</ecNumber>
    </recommendedName>
</protein>
<evidence type="ECO:0000256" key="4">
    <source>
        <dbReference type="ARBA" id="ARBA00022603"/>
    </source>
</evidence>
<reference evidence="12 13" key="1">
    <citation type="journal article" date="2005" name="Arch. Microbiol.">
        <title>The genome sequence of an anaerobic aromatic-degrading denitrifying bacterium, strain EbN1.</title>
        <authorList>
            <person name="Rabus R."/>
            <person name="Kube M."/>
            <person name="Heider J."/>
            <person name="Beck A."/>
            <person name="Heitmann K."/>
            <person name="Widdel F."/>
            <person name="Reinhardt R."/>
        </authorList>
    </citation>
    <scope>NUCLEOTIDE SEQUENCE [LARGE SCALE GENOMIC DNA]</scope>
    <source>
        <strain evidence="12 13">EbN1</strain>
    </source>
</reference>